<comment type="cofactor">
    <cofactor evidence="6">
        <name>Mg(2+)</name>
        <dbReference type="ChEBI" id="CHEBI:18420"/>
    </cofactor>
</comment>
<dbReference type="GO" id="GO:0005524">
    <property type="term" value="F:ATP binding"/>
    <property type="evidence" value="ECO:0007669"/>
    <property type="project" value="UniProtKB-KW"/>
</dbReference>
<dbReference type="STRING" id="1810504.PG2T_08500"/>
<dbReference type="NCBIfam" id="NF003921">
    <property type="entry name" value="PRK05443.2-2"/>
    <property type="match status" value="1"/>
</dbReference>
<dbReference type="GO" id="GO:0008976">
    <property type="term" value="F:polyphosphate kinase activity"/>
    <property type="evidence" value="ECO:0007669"/>
    <property type="project" value="UniProtKB-UniRule"/>
</dbReference>
<dbReference type="FunCoup" id="A0A1B1YXN6">
    <property type="interactions" value="258"/>
</dbReference>
<dbReference type="CDD" id="cd09165">
    <property type="entry name" value="PLDc_PaPPK1_C1_like"/>
    <property type="match status" value="1"/>
</dbReference>
<evidence type="ECO:0000256" key="7">
    <source>
        <dbReference type="RuleBase" id="RU003800"/>
    </source>
</evidence>
<dbReference type="Gene3D" id="3.30.1840.10">
    <property type="entry name" value="Polyphosphate kinase middle domain"/>
    <property type="match status" value="1"/>
</dbReference>
<protein>
    <recommendedName>
        <fullName evidence="6 7">Polyphosphate kinase</fullName>
        <ecNumber evidence="6 7">2.7.4.1</ecNumber>
    </recommendedName>
    <alternativeName>
        <fullName evidence="6">ATP-polyphosphate phosphotransferase</fullName>
    </alternativeName>
    <alternativeName>
        <fullName evidence="6">Polyphosphoric acid kinase</fullName>
    </alternativeName>
</protein>
<feature type="active site" description="Phosphohistidine intermediate" evidence="6">
    <location>
        <position position="440"/>
    </location>
</feature>
<evidence type="ECO:0000256" key="5">
    <source>
        <dbReference type="ARBA" id="ARBA00022840"/>
    </source>
</evidence>
<dbReference type="Gene3D" id="3.30.870.10">
    <property type="entry name" value="Endonuclease Chain A"/>
    <property type="match status" value="2"/>
</dbReference>
<evidence type="ECO:0000256" key="3">
    <source>
        <dbReference type="ARBA" id="ARBA00022741"/>
    </source>
</evidence>
<keyword evidence="1 6" id="KW-0597">Phosphoprotein</keyword>
<dbReference type="PANTHER" id="PTHR30218:SF0">
    <property type="entry name" value="POLYPHOSPHATE KINASE"/>
    <property type="match status" value="1"/>
</dbReference>
<dbReference type="NCBIfam" id="TIGR03705">
    <property type="entry name" value="poly_P_kin"/>
    <property type="match status" value="1"/>
</dbReference>
<dbReference type="GO" id="GO:0009358">
    <property type="term" value="C:polyphosphate kinase complex"/>
    <property type="evidence" value="ECO:0007669"/>
    <property type="project" value="InterPro"/>
</dbReference>
<dbReference type="EC" id="2.7.4.1" evidence="6 7"/>
<evidence type="ECO:0000256" key="2">
    <source>
        <dbReference type="ARBA" id="ARBA00022679"/>
    </source>
</evidence>
<comment type="catalytic activity">
    <reaction evidence="6 7">
        <text>[phosphate](n) + ATP = [phosphate](n+1) + ADP</text>
        <dbReference type="Rhea" id="RHEA:19573"/>
        <dbReference type="Rhea" id="RHEA-COMP:9859"/>
        <dbReference type="Rhea" id="RHEA-COMP:14280"/>
        <dbReference type="ChEBI" id="CHEBI:16838"/>
        <dbReference type="ChEBI" id="CHEBI:30616"/>
        <dbReference type="ChEBI" id="CHEBI:456216"/>
        <dbReference type="EC" id="2.7.4.1"/>
    </reaction>
</comment>
<dbReference type="Pfam" id="PF13090">
    <property type="entry name" value="PP_kinase_C"/>
    <property type="match status" value="1"/>
</dbReference>
<evidence type="ECO:0000256" key="6">
    <source>
        <dbReference type="HAMAP-Rule" id="MF_00347"/>
    </source>
</evidence>
<evidence type="ECO:0000259" key="11">
    <source>
        <dbReference type="Pfam" id="PF17941"/>
    </source>
</evidence>
<evidence type="ECO:0000256" key="4">
    <source>
        <dbReference type="ARBA" id="ARBA00022777"/>
    </source>
</evidence>
<evidence type="ECO:0000259" key="8">
    <source>
        <dbReference type="Pfam" id="PF02503"/>
    </source>
</evidence>
<feature type="binding site" evidence="6">
    <location>
        <position position="410"/>
    </location>
    <ligand>
        <name>Mg(2+)</name>
        <dbReference type="ChEBI" id="CHEBI:18420"/>
    </ligand>
</feature>
<dbReference type="InterPro" id="IPR036832">
    <property type="entry name" value="PPK_N_dom_sf"/>
</dbReference>
<dbReference type="PANTHER" id="PTHR30218">
    <property type="entry name" value="POLYPHOSPHATE KINASE"/>
    <property type="match status" value="1"/>
</dbReference>
<dbReference type="Gene3D" id="1.20.58.310">
    <property type="entry name" value="Polyphosphate kinase N-terminal domain"/>
    <property type="match status" value="1"/>
</dbReference>
<dbReference type="RefSeq" id="WP_068807999.1">
    <property type="nucleotide sequence ID" value="NZ_CP014671.1"/>
</dbReference>
<dbReference type="InterPro" id="IPR024953">
    <property type="entry name" value="PP_kinase_middle"/>
</dbReference>
<accession>A0A1B1YXN6</accession>
<feature type="domain" description="Polyphosphate kinase middle" evidence="8">
    <location>
        <begin position="128"/>
        <end position="307"/>
    </location>
</feature>
<dbReference type="InParanoid" id="A0A1B1YXN6"/>
<gene>
    <name evidence="6" type="primary">ppk</name>
    <name evidence="12" type="ORF">PG2T_08500</name>
</gene>
<evidence type="ECO:0000313" key="13">
    <source>
        <dbReference type="Proteomes" id="UP000092952"/>
    </source>
</evidence>
<comment type="similarity">
    <text evidence="6 7">Belongs to the polyphosphate kinase 1 (PPK1) family.</text>
</comment>
<keyword evidence="4 6" id="KW-0418">Kinase</keyword>
<dbReference type="KEGG" id="gbi:PG2T_08500"/>
<dbReference type="OrthoDB" id="9761456at2"/>
<dbReference type="Pfam" id="PF17941">
    <property type="entry name" value="PP_kinase_C_1"/>
    <property type="match status" value="1"/>
</dbReference>
<organism evidence="12 13">
    <name type="scientific">Immundisolibacter cernigliae</name>
    <dbReference type="NCBI Taxonomy" id="1810504"/>
    <lineage>
        <taxon>Bacteria</taxon>
        <taxon>Pseudomonadati</taxon>
        <taxon>Pseudomonadota</taxon>
        <taxon>Gammaproteobacteria</taxon>
        <taxon>Immundisolibacterales</taxon>
        <taxon>Immundisolibacteraceae</taxon>
        <taxon>Immundisolibacter</taxon>
    </lineage>
</organism>
<comment type="function">
    <text evidence="6 7">Catalyzes the reversible transfer of the terminal phosphate of ATP to form a long-chain polyphosphate (polyP).</text>
</comment>
<dbReference type="NCBIfam" id="NF003918">
    <property type="entry name" value="PRK05443.1-2"/>
    <property type="match status" value="1"/>
</dbReference>
<dbReference type="Proteomes" id="UP000092952">
    <property type="component" value="Chromosome"/>
</dbReference>
<dbReference type="InterPro" id="IPR025200">
    <property type="entry name" value="PPK_C_dom2"/>
</dbReference>
<dbReference type="AlphaFoldDB" id="A0A1B1YXN6"/>
<dbReference type="InterPro" id="IPR025198">
    <property type="entry name" value="PPK_N_dom"/>
</dbReference>
<comment type="PTM">
    <text evidence="6 7">An intermediate of this reaction is the autophosphorylated ppk in which a phosphate is covalently linked to a histidine residue through a N-P bond.</text>
</comment>
<keyword evidence="6" id="KW-0479">Metal-binding</keyword>
<evidence type="ECO:0000259" key="9">
    <source>
        <dbReference type="Pfam" id="PF13089"/>
    </source>
</evidence>
<evidence type="ECO:0000259" key="10">
    <source>
        <dbReference type="Pfam" id="PF13090"/>
    </source>
</evidence>
<dbReference type="EMBL" id="CP014671">
    <property type="protein sequence ID" value="ANX05561.1"/>
    <property type="molecule type" value="Genomic_DNA"/>
</dbReference>
<dbReference type="Pfam" id="PF02503">
    <property type="entry name" value="PP_kinase"/>
    <property type="match status" value="1"/>
</dbReference>
<feature type="domain" description="Polyphosphate kinase N-terminal" evidence="9">
    <location>
        <begin position="13"/>
        <end position="119"/>
    </location>
</feature>
<feature type="binding site" evidence="6">
    <location>
        <position position="569"/>
    </location>
    <ligand>
        <name>ATP</name>
        <dbReference type="ChEBI" id="CHEBI:30616"/>
    </ligand>
</feature>
<sequence>MTDDIDLKRPDLYINRELSLLEFNGRVLAQALDARLPLLERLRFLCIFSTNLDEFFEIRVARLQELQALGSAQAGPDQLGPTELLAAIGARVHEQVDIQYRILNDTLLPALAEQGIRFVARAEWTPAQATWVQEFFEHELAPMLSPLGLDPAHPFPKVLNKSLNFIVALSGTDAFGRRSGNAVVQAPRSLPRIIPLPHTEAGQHQFVFLSSVIHAHVGQLFPGMQVKGCYQFRVTRNSDLFVDEEEVDDLLRAVEGELQSRRYGDAVRLEVADTCPQTMTDYLLAQVGLEPIDLFRVNGPVNLNRLLAVCDLPDRSDLRFAPFTPGLPVPLGRGGNIFAAIAKGDVLLHHPFESFLPVVEFVQQAASDPDVLAIKQTLYRTGEASVIVDALVAAARAGKEVTVVVELRARFDEEANIALANRLQEAGAHVVYGVVGYKTHAKMSLVVRREGRGLRHYAHLGTGNYHLRTARLYTDYGLFTCDKAITGDIVRVFLQLTSLGSVGALERLLESPFTLHEAMLAKIEREAQHAAAGRPARLVIKLNALVEPRIIQALYAAAQAGVDIELLVRGMCAVRPGVPGVSERIRVRSIIGRFLEHTRVFYFHNDGAPEVYCGSADWAERNFFRRVEVAFPISDATLRQRVIDELALYQADTAQAWELQTDGSYRRLEAGDTPPVSAQQALMERLAD</sequence>
<dbReference type="SUPFAM" id="SSF140356">
    <property type="entry name" value="PPK N-terminal domain-like"/>
    <property type="match status" value="1"/>
</dbReference>
<dbReference type="HAMAP" id="MF_00347">
    <property type="entry name" value="Polyphosphate_kinase"/>
    <property type="match status" value="1"/>
</dbReference>
<dbReference type="SUPFAM" id="SSF143724">
    <property type="entry name" value="PHP14-like"/>
    <property type="match status" value="1"/>
</dbReference>
<name>A0A1B1YXN6_9GAMM</name>
<keyword evidence="13" id="KW-1185">Reference proteome</keyword>
<keyword evidence="2 6" id="KW-0808">Transferase</keyword>
<reference evidence="13" key="1">
    <citation type="submission" date="2016-03" db="EMBL/GenBank/DDBJ databases">
        <title>Complete genome sequence of Solimmundus cernigliae, representing a novel lineage of polycyclic aromatic hydrocarbon degraders within the Gammaproteobacteria.</title>
        <authorList>
            <person name="Singleton D.R."/>
            <person name="Dickey A.N."/>
            <person name="Scholl E.H."/>
            <person name="Wright F.A."/>
            <person name="Aitken M.D."/>
        </authorList>
    </citation>
    <scope>NUCLEOTIDE SEQUENCE [LARGE SCALE GENOMIC DNA]</scope>
    <source>
        <strain evidence="13">TR3.2</strain>
    </source>
</reference>
<dbReference type="InterPro" id="IPR003414">
    <property type="entry name" value="PP_kinase"/>
</dbReference>
<feature type="binding site" evidence="6">
    <location>
        <position position="380"/>
    </location>
    <ligand>
        <name>Mg(2+)</name>
        <dbReference type="ChEBI" id="CHEBI:18420"/>
    </ligand>
</feature>
<dbReference type="SUPFAM" id="SSF56024">
    <property type="entry name" value="Phospholipase D/nuclease"/>
    <property type="match status" value="2"/>
</dbReference>
<evidence type="ECO:0000313" key="12">
    <source>
        <dbReference type="EMBL" id="ANX05561.1"/>
    </source>
</evidence>
<dbReference type="CDD" id="cd09168">
    <property type="entry name" value="PLDc_PaPPK1_C2_like"/>
    <property type="match status" value="1"/>
</dbReference>
<feature type="domain" description="Polyphosphate kinase C-terminal" evidence="11">
    <location>
        <begin position="336"/>
        <end position="498"/>
    </location>
</feature>
<keyword evidence="3 6" id="KW-0547">Nucleotide-binding</keyword>
<keyword evidence="6" id="KW-0460">Magnesium</keyword>
<dbReference type="NCBIfam" id="NF003917">
    <property type="entry name" value="PRK05443.1-1"/>
    <property type="match status" value="1"/>
</dbReference>
<dbReference type="InterPro" id="IPR036830">
    <property type="entry name" value="PP_kinase_middle_dom_sf"/>
</dbReference>
<feature type="domain" description="Polyphosphate kinase C-terminal" evidence="10">
    <location>
        <begin position="508"/>
        <end position="679"/>
    </location>
</feature>
<feature type="binding site" evidence="6">
    <location>
        <position position="51"/>
    </location>
    <ligand>
        <name>ATP</name>
        <dbReference type="ChEBI" id="CHEBI:30616"/>
    </ligand>
</feature>
<dbReference type="Pfam" id="PF13089">
    <property type="entry name" value="PP_kinase_N"/>
    <property type="match status" value="1"/>
</dbReference>
<dbReference type="PIRSF" id="PIRSF015589">
    <property type="entry name" value="PP_kinase"/>
    <property type="match status" value="1"/>
</dbReference>
<evidence type="ECO:0000256" key="1">
    <source>
        <dbReference type="ARBA" id="ARBA00022553"/>
    </source>
</evidence>
<proteinExistence type="inferred from homology"/>
<feature type="binding site" evidence="6">
    <location>
        <position position="473"/>
    </location>
    <ligand>
        <name>ATP</name>
        <dbReference type="ChEBI" id="CHEBI:30616"/>
    </ligand>
</feature>
<keyword evidence="5 6" id="KW-0067">ATP-binding</keyword>
<dbReference type="InterPro" id="IPR041108">
    <property type="entry name" value="PP_kinase_C_1"/>
</dbReference>
<dbReference type="GO" id="GO:0046872">
    <property type="term" value="F:metal ion binding"/>
    <property type="evidence" value="ECO:0007669"/>
    <property type="project" value="UniProtKB-KW"/>
</dbReference>
<dbReference type="GO" id="GO:0006799">
    <property type="term" value="P:polyphosphate biosynthetic process"/>
    <property type="evidence" value="ECO:0007669"/>
    <property type="project" value="UniProtKB-UniRule"/>
</dbReference>
<feature type="binding site" evidence="6">
    <location>
        <position position="597"/>
    </location>
    <ligand>
        <name>ATP</name>
        <dbReference type="ChEBI" id="CHEBI:30616"/>
    </ligand>
</feature>